<reference evidence="2" key="1">
    <citation type="submission" date="2021-03" db="EMBL/GenBank/DDBJ databases">
        <authorList>
            <person name="Tran Van P."/>
        </authorList>
    </citation>
    <scope>NUCLEOTIDE SEQUENCE</scope>
</reference>
<evidence type="ECO:0000256" key="1">
    <source>
        <dbReference type="SAM" id="Phobius"/>
    </source>
</evidence>
<organism evidence="2 3">
    <name type="scientific">Timema podura</name>
    <name type="common">Walking stick</name>
    <dbReference type="NCBI Taxonomy" id="61482"/>
    <lineage>
        <taxon>Eukaryota</taxon>
        <taxon>Metazoa</taxon>
        <taxon>Ecdysozoa</taxon>
        <taxon>Arthropoda</taxon>
        <taxon>Hexapoda</taxon>
        <taxon>Insecta</taxon>
        <taxon>Pterygota</taxon>
        <taxon>Neoptera</taxon>
        <taxon>Polyneoptera</taxon>
        <taxon>Phasmatodea</taxon>
        <taxon>Timematodea</taxon>
        <taxon>Timematoidea</taxon>
        <taxon>Timematidae</taxon>
        <taxon>Timema</taxon>
    </lineage>
</organism>
<keyword evidence="3" id="KW-1185">Reference proteome</keyword>
<gene>
    <name evidence="2" type="ORF">TPAB3V08_LOCUS10967</name>
</gene>
<protein>
    <submittedName>
        <fullName evidence="2">Uncharacterized protein</fullName>
    </submittedName>
</protein>
<feature type="transmembrane region" description="Helical" evidence="1">
    <location>
        <begin position="110"/>
        <end position="131"/>
    </location>
</feature>
<keyword evidence="1" id="KW-0812">Transmembrane</keyword>
<evidence type="ECO:0000313" key="2">
    <source>
        <dbReference type="EMBL" id="CAG2064020.1"/>
    </source>
</evidence>
<dbReference type="EMBL" id="CAJPIN010030928">
    <property type="protein sequence ID" value="CAG2064020.1"/>
    <property type="molecule type" value="Genomic_DNA"/>
</dbReference>
<name>A0ABN7PBH0_TIMPD</name>
<accession>A0ABN7PBH0</accession>
<sequence length="282" mass="31909">VTEKVSIAVRPHGLKYNGLFSSLELLLFRPSLYSLPPFTILCHVNKKWREENYKTSYLKWPRGLRRATLAVDKTTDDGKIEVRISVGCIEGDFSEMISHENVGFTDMQTVFLACIATLIPLVFILLAGFIVRPQRGPHSNLGTEIEREKEDVDDPVRSWTITGSLRPIYLRAVQTEPVQPDRFLWRKFHVRKGEGYEGVLQREESSDPLAVKSLSVSGNILPHERKQCFLSFISSVSQETRFACLGVFTNIVGNKQSDSSVRTKHNSRLFFSFVLVCNVAGS</sequence>
<dbReference type="Proteomes" id="UP001153148">
    <property type="component" value="Unassembled WGS sequence"/>
</dbReference>
<evidence type="ECO:0000313" key="3">
    <source>
        <dbReference type="Proteomes" id="UP001153148"/>
    </source>
</evidence>
<feature type="non-terminal residue" evidence="2">
    <location>
        <position position="1"/>
    </location>
</feature>
<keyword evidence="1" id="KW-1133">Transmembrane helix</keyword>
<proteinExistence type="predicted"/>
<comment type="caution">
    <text evidence="2">The sequence shown here is derived from an EMBL/GenBank/DDBJ whole genome shotgun (WGS) entry which is preliminary data.</text>
</comment>
<keyword evidence="1" id="KW-0472">Membrane</keyword>